<dbReference type="EMBL" id="CP020373">
    <property type="protein sequence ID" value="AZQ12800.1"/>
    <property type="molecule type" value="Genomic_DNA"/>
</dbReference>
<proteinExistence type="predicted"/>
<keyword evidence="1" id="KW-1133">Transmembrane helix</keyword>
<protein>
    <recommendedName>
        <fullName evidence="4">DUF1700 domain-containing protein</fullName>
    </recommendedName>
</protein>
<evidence type="ECO:0008006" key="4">
    <source>
        <dbReference type="Google" id="ProtNLM"/>
    </source>
</evidence>
<keyword evidence="1" id="KW-0812">Transmembrane</keyword>
<sequence>MTEHQLIHDYLNSLDKYLARLKRVDADEVLREIESHIFDALEAATSEGQQCDIEQLLQGFGSPRELAEQYVGHILNGTPPPDGFRAIRAVGRGIGQFLYYGMGFFGFIIALALLLTGLYKFVSPQDVGLWSNPGGTSVTFGAIKGGTPADQELLGWWCSPIALMLSLAISYLTWQVLKVLKRH</sequence>
<evidence type="ECO:0000313" key="3">
    <source>
        <dbReference type="Proteomes" id="UP000278437"/>
    </source>
</evidence>
<dbReference type="RefSeq" id="WP_126168941.1">
    <property type="nucleotide sequence ID" value="NZ_CP020373.1"/>
</dbReference>
<feature type="transmembrane region" description="Helical" evidence="1">
    <location>
        <begin position="97"/>
        <end position="119"/>
    </location>
</feature>
<dbReference type="Pfam" id="PF22564">
    <property type="entry name" value="HAAS"/>
    <property type="match status" value="1"/>
</dbReference>
<dbReference type="Proteomes" id="UP000278437">
    <property type="component" value="Chromosome"/>
</dbReference>
<accession>A0ABN5U0U2</accession>
<name>A0ABN5U0U2_9GAMM</name>
<keyword evidence="1" id="KW-0472">Membrane</keyword>
<reference evidence="3" key="1">
    <citation type="submission" date="2017-03" db="EMBL/GenBank/DDBJ databases">
        <title>Full genome sequence of a non-lethal Shewanella isolate that potentiates virulence of Vibio parahaemolyticus causing acute hepatopancreatic necrosis disease (AHPND) in shrimp.</title>
        <authorList>
            <person name="Prachumwat A."/>
            <person name="Sritunyalucksana K."/>
        </authorList>
    </citation>
    <scope>NUCLEOTIDE SEQUENCE [LARGE SCALE GENOMIC DNA]</scope>
    <source>
        <strain evidence="3">TH2012</strain>
    </source>
</reference>
<evidence type="ECO:0000313" key="2">
    <source>
        <dbReference type="EMBL" id="AZQ12800.1"/>
    </source>
</evidence>
<evidence type="ECO:0000256" key="1">
    <source>
        <dbReference type="SAM" id="Phobius"/>
    </source>
</evidence>
<keyword evidence="3" id="KW-1185">Reference proteome</keyword>
<feature type="transmembrane region" description="Helical" evidence="1">
    <location>
        <begin position="154"/>
        <end position="174"/>
    </location>
</feature>
<organism evidence="2 3">
    <name type="scientific">Shewanella khirikhana</name>
    <dbReference type="NCBI Taxonomy" id="1965282"/>
    <lineage>
        <taxon>Bacteria</taxon>
        <taxon>Pseudomonadati</taxon>
        <taxon>Pseudomonadota</taxon>
        <taxon>Gammaproteobacteria</taxon>
        <taxon>Alteromonadales</taxon>
        <taxon>Shewanellaceae</taxon>
        <taxon>Shewanella</taxon>
    </lineage>
</organism>
<gene>
    <name evidence="2" type="ORF">STH12_03748</name>
</gene>